<dbReference type="InterPro" id="IPR051055">
    <property type="entry name" value="PIF1_helicase"/>
</dbReference>
<comment type="cofactor">
    <cofactor evidence="1">
        <name>Mg(2+)</name>
        <dbReference type="ChEBI" id="CHEBI:18420"/>
    </cofactor>
</comment>
<dbReference type="InterPro" id="IPR010285">
    <property type="entry name" value="DNA_helicase_pif1-like_DEAD"/>
</dbReference>
<keyword evidence="1" id="KW-0347">Helicase</keyword>
<dbReference type="EMBL" id="CAJNNV010015800">
    <property type="protein sequence ID" value="CAE8603800.1"/>
    <property type="molecule type" value="Genomic_DNA"/>
</dbReference>
<keyword evidence="4" id="KW-1185">Reference proteome</keyword>
<dbReference type="GO" id="GO:0016787">
    <property type="term" value="F:hydrolase activity"/>
    <property type="evidence" value="ECO:0007669"/>
    <property type="project" value="UniProtKB-KW"/>
</dbReference>
<keyword evidence="1" id="KW-0378">Hydrolase</keyword>
<keyword evidence="1" id="KW-0233">DNA recombination</keyword>
<dbReference type="SUPFAM" id="SSF52540">
    <property type="entry name" value="P-loop containing nucleoside triphosphate hydrolases"/>
    <property type="match status" value="2"/>
</dbReference>
<accession>A0A813ERN8</accession>
<dbReference type="Proteomes" id="UP000654075">
    <property type="component" value="Unassembled WGS sequence"/>
</dbReference>
<dbReference type="PANTHER" id="PTHR47642:SF5">
    <property type="entry name" value="ATP-DEPENDENT DNA HELICASE"/>
    <property type="match status" value="1"/>
</dbReference>
<feature type="domain" description="DNA helicase Pif1-like DEAD-box helicase" evidence="2">
    <location>
        <begin position="1428"/>
        <end position="1573"/>
    </location>
</feature>
<comment type="similarity">
    <text evidence="1">Belongs to the helicase family.</text>
</comment>
<evidence type="ECO:0000256" key="1">
    <source>
        <dbReference type="RuleBase" id="RU363044"/>
    </source>
</evidence>
<proteinExistence type="inferred from homology"/>
<dbReference type="OrthoDB" id="439586at2759"/>
<keyword evidence="1" id="KW-0067">ATP-binding</keyword>
<comment type="catalytic activity">
    <reaction evidence="1">
        <text>ATP + H2O = ADP + phosphate + H(+)</text>
        <dbReference type="Rhea" id="RHEA:13065"/>
        <dbReference type="ChEBI" id="CHEBI:15377"/>
        <dbReference type="ChEBI" id="CHEBI:15378"/>
        <dbReference type="ChEBI" id="CHEBI:30616"/>
        <dbReference type="ChEBI" id="CHEBI:43474"/>
        <dbReference type="ChEBI" id="CHEBI:456216"/>
        <dbReference type="EC" id="5.6.2.3"/>
    </reaction>
</comment>
<evidence type="ECO:0000313" key="3">
    <source>
        <dbReference type="EMBL" id="CAE8603800.1"/>
    </source>
</evidence>
<gene>
    <name evidence="3" type="ORF">PGLA1383_LOCUS22002</name>
</gene>
<dbReference type="GO" id="GO:0006310">
    <property type="term" value="P:DNA recombination"/>
    <property type="evidence" value="ECO:0007669"/>
    <property type="project" value="UniProtKB-KW"/>
</dbReference>
<dbReference type="GO" id="GO:0000723">
    <property type="term" value="P:telomere maintenance"/>
    <property type="evidence" value="ECO:0007669"/>
    <property type="project" value="InterPro"/>
</dbReference>
<dbReference type="Pfam" id="PF05970">
    <property type="entry name" value="PIF1"/>
    <property type="match status" value="1"/>
</dbReference>
<evidence type="ECO:0000313" key="4">
    <source>
        <dbReference type="Proteomes" id="UP000654075"/>
    </source>
</evidence>
<name>A0A813ERN8_POLGL</name>
<dbReference type="PANTHER" id="PTHR47642">
    <property type="entry name" value="ATP-DEPENDENT DNA HELICASE"/>
    <property type="match status" value="1"/>
</dbReference>
<dbReference type="InterPro" id="IPR027417">
    <property type="entry name" value="P-loop_NTPase"/>
</dbReference>
<keyword evidence="1" id="KW-0547">Nucleotide-binding</keyword>
<keyword evidence="1" id="KW-0234">DNA repair</keyword>
<dbReference type="OMA" id="HENDLCG"/>
<dbReference type="Gene3D" id="3.40.50.300">
    <property type="entry name" value="P-loop containing nucleotide triphosphate hydrolases"/>
    <property type="match status" value="1"/>
</dbReference>
<dbReference type="CDD" id="cd18809">
    <property type="entry name" value="SF1_C_RecD"/>
    <property type="match status" value="1"/>
</dbReference>
<evidence type="ECO:0000259" key="2">
    <source>
        <dbReference type="Pfam" id="PF05970"/>
    </source>
</evidence>
<protein>
    <recommendedName>
        <fullName evidence="1">ATP-dependent DNA helicase</fullName>
        <ecNumber evidence="1">5.6.2.3</ecNumber>
    </recommendedName>
</protein>
<dbReference type="GO" id="GO:0006281">
    <property type="term" value="P:DNA repair"/>
    <property type="evidence" value="ECO:0007669"/>
    <property type="project" value="UniProtKB-KW"/>
</dbReference>
<comment type="caution">
    <text evidence="3">The sequence shown here is derived from an EMBL/GenBank/DDBJ whole genome shotgun (WGS) entry which is preliminary data.</text>
</comment>
<organism evidence="3 4">
    <name type="scientific">Polarella glacialis</name>
    <name type="common">Dinoflagellate</name>
    <dbReference type="NCBI Taxonomy" id="89957"/>
    <lineage>
        <taxon>Eukaryota</taxon>
        <taxon>Sar</taxon>
        <taxon>Alveolata</taxon>
        <taxon>Dinophyceae</taxon>
        <taxon>Suessiales</taxon>
        <taxon>Suessiaceae</taxon>
        <taxon>Polarella</taxon>
    </lineage>
</organism>
<keyword evidence="1" id="KW-0227">DNA damage</keyword>
<dbReference type="GO" id="GO:0043139">
    <property type="term" value="F:5'-3' DNA helicase activity"/>
    <property type="evidence" value="ECO:0007669"/>
    <property type="project" value="UniProtKB-EC"/>
</dbReference>
<dbReference type="EC" id="5.6.2.3" evidence="1"/>
<dbReference type="GO" id="GO:0005524">
    <property type="term" value="F:ATP binding"/>
    <property type="evidence" value="ECO:0007669"/>
    <property type="project" value="UniProtKB-KW"/>
</dbReference>
<reference evidence="3" key="1">
    <citation type="submission" date="2021-02" db="EMBL/GenBank/DDBJ databases">
        <authorList>
            <person name="Dougan E. K."/>
            <person name="Rhodes N."/>
            <person name="Thang M."/>
            <person name="Chan C."/>
        </authorList>
    </citation>
    <scope>NUCLEOTIDE SEQUENCE</scope>
</reference>
<sequence length="2394" mass="268013">MDADKAEEIMGFQTFMKHYGCCDPNGPDLSEHLHEFDDWLVDVSFGARSVRLLACPEDKTCENQQPGHCSEVCSSCHIPICRKCQSAIDSEQPRMPAGALSNDMMVFYAPREIHTEQATVMELLCASVCLTSMICFSLECRYGNMLDAAAHMPGQRVAARGNATSFPLPWRNILLHLKVLDAVERGQAAAPLMPRLGPELSDFVQILLKTHGMDSPGKLSEFVHQARVRRRVVVLLILKAKERKQKGHVQLDSDLVRMRAASLPEDGVPPEIVRLLPVDDTLDKIQVQKAATPVDLASDLTTVANRLSTQIPNAVVNELSSSAEADLNDQRTAALHAVTHELQGGIGDGTNEAAPVSRMLHQFEVRTGSELLDQTKPWYFGIAFAFVYKFCTGMPDPPQFADHLRFRRRPEAPRIELGPWMAVQARRFNWFFRSSLNLSPAVYALDGGKEKQVTVKDLEDAAVSLCAALHGSYIDTSGHPRPVNGDITKLRYVKSLSPIALRMLDNVEHISRRLPGTQETRRLMRHNTHARRVFYGVPIFVTMSPDEKHSLLMLRLSRTRRKDPVNLQDEHSREFGGRLEPPMGHDFGADEEFVVGVPMSTLAGRVPSYEERRRILARDPLAASDGFRLLMHLSFEFIFGVRICPYCPDCNHVEYGTPCKDLFGSSSKSGGGSFGRVDDIDMSIEAQKTSGCLHGHAQVFVQCLHQHTPLLEIFERMQEGNAELLQEYLRYKQHVCRQTYARRDQWEARQEATEKAWPAYESSTALITVPAYLLSNAMAEPRHDSASESHDWVRHYLAEHVQRLQELKRHHVHPVSQRTGKREPLTHCRRKDNPSLMELVWTGRRSMLGSLHGPVNDAKLNGTHPALLASLACNSDVQLPYRFPIRRGMHSEECPEECWANMSEEDIVEAAQHAQDAQAGYACDYQNKRGPMAFNEIKEAMKGHRDLGGRLHDKEVHYIGGRHVKRFLTDVYGKGVVRGAVENVNLRSNYKEHDVTAAETIELSKTEMFSGGEFLSLIEQAVEQASVLENKLEIFGAMDRRHARHKKLSHKTVAIAYAYRPRRQDVWYLSPYEFAVFWEVRLLRYPLVLMDNKNSENHAFLTPVGEKKLRRATPGQSPALHAGIDYVVKEAGGTNWLPLQDCEATRACRHDWVLVRRRRPMIPSFAGSPLPKRGGEAQERNARIILTYFRPWTLDGAWDEWVAAARSLRSKETWQLSLHSWLESGYALSSCRKYVSNFCAVNRVRPADDDLLENSDDNFEDEVGELDLSSSDLAEALLTRVGGRLADPEQVAEGAAVGHHANSAAAMRYGEGVWPTHIAAEQPRHQEGGQVMPQQLLKEIWKAARQAPGSKAASSGAGCADTPPSVRQRKALTSSDVSLWFASVRARVDPHGRPVLNCSQQQALAKVVDRVIVEVDAISNPAIDAGEPLIWLIHGRPGAGKSHVVKFARELFEDVLQWTISQEYLMVALQAVMAEQLGGDTLHHALSIPCFGKFTGDEQGPSQKDLAARLLQCRWLIIDEISMVSARLLAAADMKLRDVIRRLHTCKATASGHDRSFGGLDVLLVGDFDQLDPPEGGSLAALPAEFLGSAREHMPSPTVAHGQRLMWGGESGCVQGVSELTENERLQDPWLREVQEEVRDGRLSVMSHAFLHGHRTDVCGSWTTKGPLCQQPKCISDSECDVCQKERAARCLVAMSEHDPRFHSDRFVSALAIFPNNDIKYDVDKRRAIHFAQCRNECITWCKAVDTPTSKALAERPNVGQRKLDWLSRHDRDCGNLYGMLPLVKGMPVALTEHLISQKDKTLLRGCLGFVQSWVLRPEEKSTFETGSRILTRMPQTVFVKFPHATWQIQGLAEPGLYPVRPRSSSWFLDKNRKNPVLQIRRLQLPLAPAFAMTAHSAQGQTLEAAIVDLQLGSDSSPQASYVALNRVRKKEDLVIFRPFERSIFTKGSPEGPKLLLQHLRGEAIDWAALEAKYMPKSSCAGCSSRKPKDAFTMQMWCREEFRYCKKCVQAFQASGNAYECSGCHVWRPASGFTALQLEARACRRRCNACRDTAEVERLEGLEAAARTRVFTCCWCQQVRGKDDFSANQLDKSEKTCRACSTCCQCKQAKGKDDFSANQLDKSEKTCRACAHEFTCCQCRQAKGKDDFSATQLDKSEKTCRACSTCCQCKQAKGKDDFSANQLDKSEKVCRACAHEFTCCQCRQAKGKDDFSANQLDKSEKTCRACSTCCQCKQAKGKDDFSANQLDKSEKVCRACAHEFTCCQCRQAKGKDDFSATQLDKSEKTCRACSTCCQCKQAKGKDDFSANQLDKSEKVCRACSHAFTCCQCKQAKGKDDFSANQLDKSAKTCRACSHAFTCCQRKQAKGKDDFSANQLDKSRKKCRTCSHAFYLLPV</sequence>